<proteinExistence type="inferred from homology"/>
<sequence length="141" mass="16105">MEEEMVTTKKAEISPAEWQVMRIVWTLKEVTAQDIIDVMLRKTSWTESTIKTLIGRLVKKGYLAKNDESRPYLYTALVTEELTMEEHEKQLIASFCAHHVGSVLTDVLSDTELTKSDIQRMIVMLTEKAKTAPEVVQCNCI</sequence>
<dbReference type="InterPro" id="IPR036390">
    <property type="entry name" value="WH_DNA-bd_sf"/>
</dbReference>
<evidence type="ECO:0008006" key="7">
    <source>
        <dbReference type="Google" id="ProtNLM"/>
    </source>
</evidence>
<comment type="caution">
    <text evidence="5">The sequence shown here is derived from an EMBL/GenBank/DDBJ whole genome shotgun (WGS) entry which is preliminary data.</text>
</comment>
<name>A0A0R1GXH1_9LACO</name>
<dbReference type="GO" id="GO:0045892">
    <property type="term" value="P:negative regulation of DNA-templated transcription"/>
    <property type="evidence" value="ECO:0007669"/>
    <property type="project" value="InterPro"/>
</dbReference>
<evidence type="ECO:0000256" key="1">
    <source>
        <dbReference type="ARBA" id="ARBA00011046"/>
    </source>
</evidence>
<dbReference type="GO" id="GO:0003677">
    <property type="term" value="F:DNA binding"/>
    <property type="evidence" value="ECO:0007669"/>
    <property type="project" value="UniProtKB-KW"/>
</dbReference>
<gene>
    <name evidence="5" type="ORF">FC62_GL000529</name>
</gene>
<evidence type="ECO:0000256" key="3">
    <source>
        <dbReference type="ARBA" id="ARBA00023125"/>
    </source>
</evidence>
<dbReference type="Proteomes" id="UP000050909">
    <property type="component" value="Unassembled WGS sequence"/>
</dbReference>
<reference evidence="5 6" key="1">
    <citation type="journal article" date="2015" name="Genome Announc.">
        <title>Expanding the biotechnology potential of lactobacilli through comparative genomics of 213 strains and associated genera.</title>
        <authorList>
            <person name="Sun Z."/>
            <person name="Harris H.M."/>
            <person name="McCann A."/>
            <person name="Guo C."/>
            <person name="Argimon S."/>
            <person name="Zhang W."/>
            <person name="Yang X."/>
            <person name="Jeffery I.B."/>
            <person name="Cooney J.C."/>
            <person name="Kagawa T.F."/>
            <person name="Liu W."/>
            <person name="Song Y."/>
            <person name="Salvetti E."/>
            <person name="Wrobel A."/>
            <person name="Rasinkangas P."/>
            <person name="Parkhill J."/>
            <person name="Rea M.C."/>
            <person name="O'Sullivan O."/>
            <person name="Ritari J."/>
            <person name="Douillard F.P."/>
            <person name="Paul Ross R."/>
            <person name="Yang R."/>
            <person name="Briner A.E."/>
            <person name="Felis G.E."/>
            <person name="de Vos W.M."/>
            <person name="Barrangou R."/>
            <person name="Klaenhammer T.R."/>
            <person name="Caufield P.W."/>
            <person name="Cui Y."/>
            <person name="Zhang H."/>
            <person name="O'Toole P.W."/>
        </authorList>
    </citation>
    <scope>NUCLEOTIDE SEQUENCE [LARGE SCALE GENOMIC DNA]</scope>
    <source>
        <strain evidence="5 6">DSM 20534</strain>
    </source>
</reference>
<keyword evidence="2" id="KW-0805">Transcription regulation</keyword>
<dbReference type="AlphaFoldDB" id="A0A0R1GXH1"/>
<evidence type="ECO:0000313" key="6">
    <source>
        <dbReference type="Proteomes" id="UP000050909"/>
    </source>
</evidence>
<keyword evidence="3" id="KW-0238">DNA-binding</keyword>
<accession>A0A0R1GXH1</accession>
<dbReference type="Gene3D" id="1.10.10.10">
    <property type="entry name" value="Winged helix-like DNA-binding domain superfamily/Winged helix DNA-binding domain"/>
    <property type="match status" value="1"/>
</dbReference>
<keyword evidence="4" id="KW-0804">Transcription</keyword>
<dbReference type="EMBL" id="AZCV01000001">
    <property type="protein sequence ID" value="KRK38837.1"/>
    <property type="molecule type" value="Genomic_DNA"/>
</dbReference>
<evidence type="ECO:0000256" key="2">
    <source>
        <dbReference type="ARBA" id="ARBA00023015"/>
    </source>
</evidence>
<dbReference type="InterPro" id="IPR005650">
    <property type="entry name" value="BlaI_family"/>
</dbReference>
<dbReference type="PIRSF" id="PIRSF019455">
    <property type="entry name" value="CopR_AtkY"/>
    <property type="match status" value="1"/>
</dbReference>
<evidence type="ECO:0000256" key="4">
    <source>
        <dbReference type="ARBA" id="ARBA00023163"/>
    </source>
</evidence>
<dbReference type="SUPFAM" id="SSF46785">
    <property type="entry name" value="Winged helix' DNA-binding domain"/>
    <property type="match status" value="1"/>
</dbReference>
<dbReference type="InterPro" id="IPR036388">
    <property type="entry name" value="WH-like_DNA-bd_sf"/>
</dbReference>
<evidence type="ECO:0000313" key="5">
    <source>
        <dbReference type="EMBL" id="KRK38837.1"/>
    </source>
</evidence>
<comment type="similarity">
    <text evidence="1">Belongs to the BlaI transcriptional regulatory family.</text>
</comment>
<organism evidence="5 6">
    <name type="scientific">Amylolactobacillus amylotrophicus DSM 20534</name>
    <dbReference type="NCBI Taxonomy" id="1423722"/>
    <lineage>
        <taxon>Bacteria</taxon>
        <taxon>Bacillati</taxon>
        <taxon>Bacillota</taxon>
        <taxon>Bacilli</taxon>
        <taxon>Lactobacillales</taxon>
        <taxon>Lactobacillaceae</taxon>
        <taxon>Amylolactobacillus</taxon>
    </lineage>
</organism>
<keyword evidence="6" id="KW-1185">Reference proteome</keyword>
<dbReference type="Pfam" id="PF03965">
    <property type="entry name" value="Penicillinase_R"/>
    <property type="match status" value="1"/>
</dbReference>
<dbReference type="InterPro" id="IPR014071">
    <property type="entry name" value="Cu_transp_CopY/TcrY"/>
</dbReference>
<dbReference type="PATRIC" id="fig|1423722.3.peg.538"/>
<protein>
    <recommendedName>
        <fullName evidence="7">Penicillinase repressor</fullName>
    </recommendedName>
</protein>
<dbReference type="NCBIfam" id="TIGR02698">
    <property type="entry name" value="CopY_TcrY"/>
    <property type="match status" value="1"/>
</dbReference>